<gene>
    <name evidence="3" type="ORF">SAMN04489859_10643</name>
</gene>
<evidence type="ECO:0000313" key="4">
    <source>
        <dbReference type="Proteomes" id="UP000199054"/>
    </source>
</evidence>
<dbReference type="EMBL" id="FODE01000064">
    <property type="protein sequence ID" value="SEO30409.1"/>
    <property type="molecule type" value="Genomic_DNA"/>
</dbReference>
<dbReference type="PROSITE" id="PS51257">
    <property type="entry name" value="PROKAR_LIPOPROTEIN"/>
    <property type="match status" value="1"/>
</dbReference>
<dbReference type="STRING" id="34002.SAMN04489859_10643"/>
<dbReference type="PANTHER" id="PTHR41247:SF1">
    <property type="entry name" value="HTH-TYPE TRANSCRIPTIONAL REPRESSOR YCNK"/>
    <property type="match status" value="1"/>
</dbReference>
<feature type="signal peptide" evidence="2">
    <location>
        <begin position="1"/>
        <end position="20"/>
    </location>
</feature>
<feature type="region of interest" description="Disordered" evidence="1">
    <location>
        <begin position="163"/>
        <end position="193"/>
    </location>
</feature>
<sequence>MRRALFFALALSLSACRQDAAQDLSPVEISAETLGHFCQMNLLEHEGPKAQVHLEGLEGTPLFFSQVRDAIAYQRLPEQSHPILAIHVNDMGAPDATWQDPGRGNWIDAEDAFFVLGSAREGAMGAPEAVPFSSRQDALAFAAQEGGEVLQLAGITDDQVLAPAQRAHDAGGHAQDDTDFEDRLRSLSRQEKD</sequence>
<dbReference type="Gene3D" id="3.30.70.2050">
    <property type="match status" value="1"/>
</dbReference>
<evidence type="ECO:0000256" key="1">
    <source>
        <dbReference type="SAM" id="MobiDB-lite"/>
    </source>
</evidence>
<evidence type="ECO:0000313" key="3">
    <source>
        <dbReference type="EMBL" id="SEO30409.1"/>
    </source>
</evidence>
<feature type="compositionally biased region" description="Basic and acidic residues" evidence="1">
    <location>
        <begin position="166"/>
        <end position="193"/>
    </location>
</feature>
<dbReference type="PANTHER" id="PTHR41247">
    <property type="entry name" value="HTH-TYPE TRANSCRIPTIONAL REPRESSOR YCNK"/>
    <property type="match status" value="1"/>
</dbReference>
<accession>A0A1H8NLL9</accession>
<feature type="chain" id="PRO_5011709110" evidence="2">
    <location>
        <begin position="21"/>
        <end position="193"/>
    </location>
</feature>
<proteinExistence type="predicted"/>
<dbReference type="Pfam" id="PF05573">
    <property type="entry name" value="NosL"/>
    <property type="match status" value="1"/>
</dbReference>
<dbReference type="SUPFAM" id="SSF160387">
    <property type="entry name" value="NosL/MerB-like"/>
    <property type="match status" value="1"/>
</dbReference>
<dbReference type="Proteomes" id="UP000199054">
    <property type="component" value="Unassembled WGS sequence"/>
</dbReference>
<dbReference type="Gene3D" id="3.30.70.2060">
    <property type="match status" value="1"/>
</dbReference>
<organism evidence="3 4">
    <name type="scientific">Paracoccus alcaliphilus</name>
    <dbReference type="NCBI Taxonomy" id="34002"/>
    <lineage>
        <taxon>Bacteria</taxon>
        <taxon>Pseudomonadati</taxon>
        <taxon>Pseudomonadota</taxon>
        <taxon>Alphaproteobacteria</taxon>
        <taxon>Rhodobacterales</taxon>
        <taxon>Paracoccaceae</taxon>
        <taxon>Paracoccus</taxon>
    </lineage>
</organism>
<dbReference type="RefSeq" id="WP_090617565.1">
    <property type="nucleotide sequence ID" value="NZ_CP067124.1"/>
</dbReference>
<dbReference type="InterPro" id="IPR008719">
    <property type="entry name" value="N2O_reductase_NosL"/>
</dbReference>
<dbReference type="OrthoDB" id="7354657at2"/>
<keyword evidence="2" id="KW-0732">Signal</keyword>
<reference evidence="3 4" key="1">
    <citation type="submission" date="2016-10" db="EMBL/GenBank/DDBJ databases">
        <authorList>
            <person name="de Groot N.N."/>
        </authorList>
    </citation>
    <scope>NUCLEOTIDE SEQUENCE [LARGE SCALE GENOMIC DNA]</scope>
    <source>
        <strain evidence="3 4">DSM 8512</strain>
    </source>
</reference>
<keyword evidence="4" id="KW-1185">Reference proteome</keyword>
<protein>
    <submittedName>
        <fullName evidence="3">Copper chaperone NosL</fullName>
    </submittedName>
</protein>
<evidence type="ECO:0000256" key="2">
    <source>
        <dbReference type="SAM" id="SignalP"/>
    </source>
</evidence>
<name>A0A1H8NLL9_9RHOB</name>
<dbReference type="AlphaFoldDB" id="A0A1H8NLL9"/>